<keyword evidence="2" id="KW-1185">Reference proteome</keyword>
<name>A0A6G6Y8G5_9SPHN</name>
<accession>A0A6G6Y8G5</accession>
<reference evidence="1 2" key="1">
    <citation type="submission" date="2020-02" db="EMBL/GenBank/DDBJ databases">
        <authorList>
            <person name="Zheng R.K."/>
            <person name="Sun C.M."/>
        </authorList>
    </citation>
    <scope>NUCLEOTIDE SEQUENCE [LARGE SCALE GENOMIC DNA]</scope>
    <source>
        <strain evidence="2">zrk23</strain>
    </source>
</reference>
<protein>
    <submittedName>
        <fullName evidence="1">Uncharacterized protein</fullName>
    </submittedName>
</protein>
<proteinExistence type="predicted"/>
<gene>
    <name evidence="1" type="ORF">G5C33_16450</name>
</gene>
<dbReference type="EMBL" id="CP049109">
    <property type="protein sequence ID" value="QIG81209.1"/>
    <property type="molecule type" value="Genomic_DNA"/>
</dbReference>
<dbReference type="AlphaFoldDB" id="A0A6G6Y8G5"/>
<sequence length="89" mass="10050">MGISTGRNTVAGWVDVHFGREGDRCIIDGIDVWKEEWRWIGGKTISLPHPFDSSQRHSFSICEVGSTRRPVRFAASKMPEGLWAFYVPA</sequence>
<evidence type="ECO:0000313" key="1">
    <source>
        <dbReference type="EMBL" id="QIG81209.1"/>
    </source>
</evidence>
<organism evidence="1 2">
    <name type="scientific">Stakelama tenebrarum</name>
    <dbReference type="NCBI Taxonomy" id="2711215"/>
    <lineage>
        <taxon>Bacteria</taxon>
        <taxon>Pseudomonadati</taxon>
        <taxon>Pseudomonadota</taxon>
        <taxon>Alphaproteobacteria</taxon>
        <taxon>Sphingomonadales</taxon>
        <taxon>Sphingomonadaceae</taxon>
        <taxon>Stakelama</taxon>
    </lineage>
</organism>
<dbReference type="Proteomes" id="UP000501568">
    <property type="component" value="Chromosome"/>
</dbReference>
<evidence type="ECO:0000313" key="2">
    <source>
        <dbReference type="Proteomes" id="UP000501568"/>
    </source>
</evidence>
<dbReference type="KEGG" id="spzr:G5C33_16450"/>